<protein>
    <submittedName>
        <fullName evidence="1">Uncharacterized protein</fullName>
    </submittedName>
</protein>
<sequence length="32" mass="3696">MFHSFSHIASKLYVPEISLWCVIIAKGCRLFV</sequence>
<name>A0A0E9QQK3_ANGAN</name>
<reference evidence="1" key="1">
    <citation type="submission" date="2014-11" db="EMBL/GenBank/DDBJ databases">
        <authorList>
            <person name="Amaro Gonzalez C."/>
        </authorList>
    </citation>
    <scope>NUCLEOTIDE SEQUENCE</scope>
</reference>
<accession>A0A0E9QQK3</accession>
<organism evidence="1">
    <name type="scientific">Anguilla anguilla</name>
    <name type="common">European freshwater eel</name>
    <name type="synonym">Muraena anguilla</name>
    <dbReference type="NCBI Taxonomy" id="7936"/>
    <lineage>
        <taxon>Eukaryota</taxon>
        <taxon>Metazoa</taxon>
        <taxon>Chordata</taxon>
        <taxon>Craniata</taxon>
        <taxon>Vertebrata</taxon>
        <taxon>Euteleostomi</taxon>
        <taxon>Actinopterygii</taxon>
        <taxon>Neopterygii</taxon>
        <taxon>Teleostei</taxon>
        <taxon>Anguilliformes</taxon>
        <taxon>Anguillidae</taxon>
        <taxon>Anguilla</taxon>
    </lineage>
</organism>
<proteinExistence type="predicted"/>
<evidence type="ECO:0000313" key="1">
    <source>
        <dbReference type="EMBL" id="JAH19119.1"/>
    </source>
</evidence>
<dbReference type="EMBL" id="GBXM01089458">
    <property type="protein sequence ID" value="JAH19119.1"/>
    <property type="molecule type" value="Transcribed_RNA"/>
</dbReference>
<dbReference type="AlphaFoldDB" id="A0A0E9QQK3"/>
<reference evidence="1" key="2">
    <citation type="journal article" date="2015" name="Fish Shellfish Immunol.">
        <title>Early steps in the European eel (Anguilla anguilla)-Vibrio vulnificus interaction in the gills: Role of the RtxA13 toxin.</title>
        <authorList>
            <person name="Callol A."/>
            <person name="Pajuelo D."/>
            <person name="Ebbesson L."/>
            <person name="Teles M."/>
            <person name="MacKenzie S."/>
            <person name="Amaro C."/>
        </authorList>
    </citation>
    <scope>NUCLEOTIDE SEQUENCE</scope>
</reference>